<sequence>MIIQTLEQFAGRTNIKPQNLFSLFLTAMTLRTDEVGDPIEGLGERLNRFKWETKRALFVFLGGYRGALELFSVEAIDHIDEYGNDMGTEVSYHPVEDVKQADAVTLTFTSRKNVRVMFEKLDAYTATEALSIGSNRGVYLLEAD</sequence>
<organism evidence="1 3">
    <name type="scientific">Pseudovibrio brasiliensis</name>
    <dbReference type="NCBI Taxonomy" id="1898042"/>
    <lineage>
        <taxon>Bacteria</taxon>
        <taxon>Pseudomonadati</taxon>
        <taxon>Pseudomonadota</taxon>
        <taxon>Alphaproteobacteria</taxon>
        <taxon>Hyphomicrobiales</taxon>
        <taxon>Stappiaceae</taxon>
        <taxon>Pseudovibrio</taxon>
    </lineage>
</organism>
<gene>
    <name evidence="1" type="ORF">KGB56_26090</name>
    <name evidence="2" type="ORF">KGB56_26670</name>
</gene>
<protein>
    <submittedName>
        <fullName evidence="1">Uncharacterized protein</fullName>
    </submittedName>
</protein>
<keyword evidence="1" id="KW-0614">Plasmid</keyword>
<keyword evidence="1" id="KW-0689">Ribosomal protein</keyword>
<keyword evidence="1" id="KW-0687">Ribonucleoprotein</keyword>
<geneLocation type="plasmid" evidence="1 3">
    <name>pAb134-03</name>
</geneLocation>
<dbReference type="Proteomes" id="UP000680706">
    <property type="component" value="Plasmid pAb134-04"/>
</dbReference>
<name>A0ABX8AVN7_9HYPH</name>
<keyword evidence="3" id="KW-1185">Reference proteome</keyword>
<accession>A0ABX8AVN7</accession>
<evidence type="ECO:0000313" key="3">
    <source>
        <dbReference type="Proteomes" id="UP000680706"/>
    </source>
</evidence>
<proteinExistence type="predicted"/>
<geneLocation type="plasmid" evidence="2 3">
    <name>pAb134-04</name>
</geneLocation>
<evidence type="ECO:0000313" key="2">
    <source>
        <dbReference type="EMBL" id="QUS59107.1"/>
    </source>
</evidence>
<dbReference type="Proteomes" id="UP000680706">
    <property type="component" value="Plasmid pAb134-03"/>
</dbReference>
<dbReference type="EMBL" id="CP074130">
    <property type="protein sequence ID" value="QUS59107.1"/>
    <property type="molecule type" value="Genomic_DNA"/>
</dbReference>
<evidence type="ECO:0000313" key="1">
    <source>
        <dbReference type="EMBL" id="QUS59088.1"/>
    </source>
</evidence>
<dbReference type="RefSeq" id="WP_075701503.1">
    <property type="nucleotide sequence ID" value="NZ_CP074129.1"/>
</dbReference>
<dbReference type="GO" id="GO:0005840">
    <property type="term" value="C:ribosome"/>
    <property type="evidence" value="ECO:0007669"/>
    <property type="project" value="UniProtKB-KW"/>
</dbReference>
<reference evidence="1 3" key="1">
    <citation type="journal article" date="2021" name="Angew. Chem. Int. Ed. Engl.">
        <title>A novel family of nonribosomal peptides modulate collective behavior in Pseudovibrio bacteria isolated from marine sponges.</title>
        <authorList>
            <person name="Ioca L.P."/>
            <person name="Dai Y."/>
            <person name="Kunakom S."/>
            <person name="Diaz-Espinosa J."/>
            <person name="Krunic A."/>
            <person name="Crnkovic C.M."/>
            <person name="Orjala J."/>
            <person name="Sanchez L.M."/>
            <person name="Ferreira A.G."/>
            <person name="Berlinck R.G.S."/>
            <person name="Eustaquio A.S."/>
        </authorList>
    </citation>
    <scope>NUCLEOTIDE SEQUENCE [LARGE SCALE GENOMIC DNA]</scope>
    <source>
        <strain evidence="1 3">Ab134</strain>
        <plasmid evidence="1 3">pAb134-03</plasmid>
        <plasmid evidence="2 3">pAb134-04</plasmid>
    </source>
</reference>
<dbReference type="EMBL" id="CP074129">
    <property type="protein sequence ID" value="QUS59088.1"/>
    <property type="molecule type" value="Genomic_DNA"/>
</dbReference>